<evidence type="ECO:0000313" key="2">
    <source>
        <dbReference type="EMBL" id="GBM12440.1"/>
    </source>
</evidence>
<dbReference type="AlphaFoldDB" id="A0A4Y2D6U1"/>
<comment type="caution">
    <text evidence="2">The sequence shown here is derived from an EMBL/GenBank/DDBJ whole genome shotgun (WGS) entry which is preliminary data.</text>
</comment>
<dbReference type="Proteomes" id="UP000499080">
    <property type="component" value="Unassembled WGS sequence"/>
</dbReference>
<keyword evidence="3" id="KW-1185">Reference proteome</keyword>
<dbReference type="EMBL" id="BGPR01000314">
    <property type="protein sequence ID" value="GBM12440.1"/>
    <property type="molecule type" value="Genomic_DNA"/>
</dbReference>
<evidence type="ECO:0000313" key="3">
    <source>
        <dbReference type="Proteomes" id="UP000499080"/>
    </source>
</evidence>
<gene>
    <name evidence="2" type="ORF">AVEN_55280_1</name>
</gene>
<proteinExistence type="predicted"/>
<evidence type="ECO:0000256" key="1">
    <source>
        <dbReference type="SAM" id="MobiDB-lite"/>
    </source>
</evidence>
<protein>
    <submittedName>
        <fullName evidence="2">Uncharacterized protein</fullName>
    </submittedName>
</protein>
<organism evidence="2 3">
    <name type="scientific">Araneus ventricosus</name>
    <name type="common">Orbweaver spider</name>
    <name type="synonym">Epeira ventricosa</name>
    <dbReference type="NCBI Taxonomy" id="182803"/>
    <lineage>
        <taxon>Eukaryota</taxon>
        <taxon>Metazoa</taxon>
        <taxon>Ecdysozoa</taxon>
        <taxon>Arthropoda</taxon>
        <taxon>Chelicerata</taxon>
        <taxon>Arachnida</taxon>
        <taxon>Araneae</taxon>
        <taxon>Araneomorphae</taxon>
        <taxon>Entelegynae</taxon>
        <taxon>Araneoidea</taxon>
        <taxon>Araneidae</taxon>
        <taxon>Araneus</taxon>
    </lineage>
</organism>
<accession>A0A4Y2D6U1</accession>
<sequence>MRSLPIARGPAAPELIGMSQNHDYLLATHLFQERESSPPARGVSLVSFKTDPLPKKEKSETDPEADGSSILTKQENKREKE</sequence>
<feature type="compositionally biased region" description="Basic and acidic residues" evidence="1">
    <location>
        <begin position="52"/>
        <end position="61"/>
    </location>
</feature>
<reference evidence="2 3" key="1">
    <citation type="journal article" date="2019" name="Sci. Rep.">
        <title>Orb-weaving spider Araneus ventricosus genome elucidates the spidroin gene catalogue.</title>
        <authorList>
            <person name="Kono N."/>
            <person name="Nakamura H."/>
            <person name="Ohtoshi R."/>
            <person name="Moran D.A.P."/>
            <person name="Shinohara A."/>
            <person name="Yoshida Y."/>
            <person name="Fujiwara M."/>
            <person name="Mori M."/>
            <person name="Tomita M."/>
            <person name="Arakawa K."/>
        </authorList>
    </citation>
    <scope>NUCLEOTIDE SEQUENCE [LARGE SCALE GENOMIC DNA]</scope>
</reference>
<feature type="region of interest" description="Disordered" evidence="1">
    <location>
        <begin position="34"/>
        <end position="81"/>
    </location>
</feature>
<name>A0A4Y2D6U1_ARAVE</name>